<dbReference type="Pfam" id="PF14359">
    <property type="entry name" value="DUF4406"/>
    <property type="match status" value="1"/>
</dbReference>
<name>A0A0K0N578_9CAUD</name>
<accession>A0A0K0N578</accession>
<dbReference type="Gene3D" id="3.40.50.10400">
    <property type="entry name" value="Hypothetical protein PA1492"/>
    <property type="match status" value="1"/>
</dbReference>
<dbReference type="Proteomes" id="UP000203853">
    <property type="component" value="Segment"/>
</dbReference>
<organism evidence="1 2">
    <name type="scientific">Tsukamurella phage TIN2</name>
    <dbReference type="NCBI Taxonomy" id="1636545"/>
    <lineage>
        <taxon>Viruses</taxon>
        <taxon>Duplodnaviria</taxon>
        <taxon>Heunggongvirae</taxon>
        <taxon>Uroviricota</taxon>
        <taxon>Caudoviricetes</taxon>
        <taxon>Tinduovirus</taxon>
        <taxon>Tinduovirus TIN2</taxon>
    </lineage>
</organism>
<dbReference type="SUPFAM" id="SSF52309">
    <property type="entry name" value="N-(deoxy)ribosyltransferase-like"/>
    <property type="match status" value="1"/>
</dbReference>
<dbReference type="EMBL" id="KR011062">
    <property type="protein sequence ID" value="AKJ71736.1"/>
    <property type="molecule type" value="Genomic_DNA"/>
</dbReference>
<keyword evidence="2" id="KW-1185">Reference proteome</keyword>
<reference evidence="1 2" key="1">
    <citation type="journal article" date="2015" name="Appl. Environ. Microbiol.">
        <title>Three of a Kind: Genetically Similar Tsukamurella Phages TIN2, TIN3, and TIN4.</title>
        <authorList>
            <person name="Dyson Z.A."/>
            <person name="Tucci J."/>
            <person name="Seviour R.J."/>
            <person name="Petrovski S."/>
        </authorList>
    </citation>
    <scope>NUCLEOTIDE SEQUENCE [LARGE SCALE GENOMIC DNA]</scope>
</reference>
<sequence length="122" mass="13846">MGLDTLRKYYLAGPMTGIEGHNFKTFDFFAAELRNRGYTVVSPAEIARSLPGEPGSLPYEEYVKADLKEMLECTDLVLLPGWRGSRGAMRELDLAEFLNYRVWRVESDSSLIRTEYGDTRVG</sequence>
<evidence type="ECO:0008006" key="3">
    <source>
        <dbReference type="Google" id="ProtNLM"/>
    </source>
</evidence>
<dbReference type="GeneID" id="26631007"/>
<dbReference type="KEGG" id="vg:26631007"/>
<proteinExistence type="predicted"/>
<evidence type="ECO:0000313" key="2">
    <source>
        <dbReference type="Proteomes" id="UP000203853"/>
    </source>
</evidence>
<evidence type="ECO:0000313" key="1">
    <source>
        <dbReference type="EMBL" id="AKJ71736.1"/>
    </source>
</evidence>
<gene>
    <name evidence="1" type="ORF">TIN2_46</name>
</gene>
<dbReference type="RefSeq" id="YP_009204481.1">
    <property type="nucleotide sequence ID" value="NC_028865.1"/>
</dbReference>
<protein>
    <recommendedName>
        <fullName evidence="3">Nucleoside deoxyribosyltransferase</fullName>
    </recommendedName>
</protein>
<dbReference type="InterPro" id="IPR025518">
    <property type="entry name" value="DUF4406"/>
</dbReference>
<dbReference type="OrthoDB" id="16838at10239"/>